<feature type="compositionally biased region" description="Basic and acidic residues" evidence="2">
    <location>
        <begin position="219"/>
        <end position="228"/>
    </location>
</feature>
<comment type="caution">
    <text evidence="3">The sequence shown here is derived from an EMBL/GenBank/DDBJ whole genome shotgun (WGS) entry which is preliminary data.</text>
</comment>
<dbReference type="InterPro" id="IPR042277">
    <property type="entry name" value="IST1-like"/>
</dbReference>
<sequence>MFEGRARSKFVSKCKSDIKLTNTRIEMIKKKRNAVQKYLRNDIAHLLRNGLDYNAYGRTEGLIAELNRTDCYDFVNQFCEQLSSHLAAMSKEKECPDECKEAVSSLVFAAARFADLPELRELRALFSEKYGNSLDPYLNKEFAKKVKPDPPSKDMKLQLLQEIAAESGIEWNSKALENKLFNDSVKQQSFAKETDESVDHFALEEKLPPVKDIHVDSIGRTQKHDEPAFARNVTNEEEDDDKSLKYKSIPPPYTKPEYDQQKSSLRETRSDRPKGPTDSDDAEAHHDSKAKRMLNSISKRTFKSPWGKDVAGGSEGNGNAKLSNKEKAAQGQRILKFFDKRGSDEIDEEERTMDKLLKYYSRKKGTQETTNQSRILRQIQAKTQKKGVEMVRADPLLFLLSRQVHQRRLRNILERPRYMCILGCRTMTTLLLNSRLLKKTQNIDTVRSKGHNSGYFIICSDRFHFHSLLVHTNMSD</sequence>
<proteinExistence type="inferred from homology"/>
<dbReference type="FunFam" id="1.20.1260.60:FF:000002">
    <property type="entry name" value="Vacuolar protein sorting-associated protein IST1"/>
    <property type="match status" value="1"/>
</dbReference>
<evidence type="ECO:0000256" key="2">
    <source>
        <dbReference type="SAM" id="MobiDB-lite"/>
    </source>
</evidence>
<dbReference type="PANTHER" id="PTHR12161">
    <property type="entry name" value="IST1 FAMILY MEMBER"/>
    <property type="match status" value="1"/>
</dbReference>
<reference evidence="3" key="2">
    <citation type="journal article" date="2024" name="Plant">
        <title>Genomic evolution and insights into agronomic trait innovations of Sesamum species.</title>
        <authorList>
            <person name="Miao H."/>
            <person name="Wang L."/>
            <person name="Qu L."/>
            <person name="Liu H."/>
            <person name="Sun Y."/>
            <person name="Le M."/>
            <person name="Wang Q."/>
            <person name="Wei S."/>
            <person name="Zheng Y."/>
            <person name="Lin W."/>
            <person name="Duan Y."/>
            <person name="Cao H."/>
            <person name="Xiong S."/>
            <person name="Wang X."/>
            <person name="Wei L."/>
            <person name="Li C."/>
            <person name="Ma Q."/>
            <person name="Ju M."/>
            <person name="Zhao R."/>
            <person name="Li G."/>
            <person name="Mu C."/>
            <person name="Tian Q."/>
            <person name="Mei H."/>
            <person name="Zhang T."/>
            <person name="Gao T."/>
            <person name="Zhang H."/>
        </authorList>
    </citation>
    <scope>NUCLEOTIDE SEQUENCE</scope>
    <source>
        <strain evidence="3">G01</strain>
    </source>
</reference>
<dbReference type="GO" id="GO:0015031">
    <property type="term" value="P:protein transport"/>
    <property type="evidence" value="ECO:0007669"/>
    <property type="project" value="InterPro"/>
</dbReference>
<evidence type="ECO:0008006" key="4">
    <source>
        <dbReference type="Google" id="ProtNLM"/>
    </source>
</evidence>
<accession>A0AAW2LJD2</accession>
<dbReference type="InterPro" id="IPR005061">
    <property type="entry name" value="Ist1"/>
</dbReference>
<organism evidence="3">
    <name type="scientific">Sesamum angustifolium</name>
    <dbReference type="NCBI Taxonomy" id="2727405"/>
    <lineage>
        <taxon>Eukaryota</taxon>
        <taxon>Viridiplantae</taxon>
        <taxon>Streptophyta</taxon>
        <taxon>Embryophyta</taxon>
        <taxon>Tracheophyta</taxon>
        <taxon>Spermatophyta</taxon>
        <taxon>Magnoliopsida</taxon>
        <taxon>eudicotyledons</taxon>
        <taxon>Gunneridae</taxon>
        <taxon>Pentapetalae</taxon>
        <taxon>asterids</taxon>
        <taxon>lamiids</taxon>
        <taxon>Lamiales</taxon>
        <taxon>Pedaliaceae</taxon>
        <taxon>Sesamum</taxon>
    </lineage>
</organism>
<feature type="region of interest" description="Disordered" evidence="2">
    <location>
        <begin position="219"/>
        <end position="327"/>
    </location>
</feature>
<feature type="compositionally biased region" description="Basic and acidic residues" evidence="2">
    <location>
        <begin position="256"/>
        <end position="287"/>
    </location>
</feature>
<dbReference type="EMBL" id="JACGWK010000013">
    <property type="protein sequence ID" value="KAL0319235.1"/>
    <property type="molecule type" value="Genomic_DNA"/>
</dbReference>
<dbReference type="PANTHER" id="PTHR12161:SF88">
    <property type="entry name" value="REGULATOR OF VPS4 ACTIVITY IN THE MVB PATHWAY PROTEIN"/>
    <property type="match status" value="1"/>
</dbReference>
<gene>
    <name evidence="3" type="ORF">Sangu_2079700</name>
</gene>
<dbReference type="Gene3D" id="1.20.1260.60">
    <property type="entry name" value="Vacuolar protein sorting-associated protein Ist1"/>
    <property type="match status" value="1"/>
</dbReference>
<name>A0AAW2LJD2_9LAMI</name>
<evidence type="ECO:0000256" key="1">
    <source>
        <dbReference type="ARBA" id="ARBA00005536"/>
    </source>
</evidence>
<evidence type="ECO:0000313" key="3">
    <source>
        <dbReference type="EMBL" id="KAL0319235.1"/>
    </source>
</evidence>
<protein>
    <recommendedName>
        <fullName evidence="4">Regulator of Vps4 activity in the MVB pathway protein</fullName>
    </recommendedName>
</protein>
<dbReference type="Pfam" id="PF03398">
    <property type="entry name" value="Ist1"/>
    <property type="match status" value="1"/>
</dbReference>
<reference evidence="3" key="1">
    <citation type="submission" date="2020-06" db="EMBL/GenBank/DDBJ databases">
        <authorList>
            <person name="Li T."/>
            <person name="Hu X."/>
            <person name="Zhang T."/>
            <person name="Song X."/>
            <person name="Zhang H."/>
            <person name="Dai N."/>
            <person name="Sheng W."/>
            <person name="Hou X."/>
            <person name="Wei L."/>
        </authorList>
    </citation>
    <scope>NUCLEOTIDE SEQUENCE</scope>
    <source>
        <strain evidence="3">G01</strain>
        <tissue evidence="3">Leaf</tissue>
    </source>
</reference>
<dbReference type="AlphaFoldDB" id="A0AAW2LJD2"/>
<comment type="similarity">
    <text evidence="1">Belongs to the IST1 family.</text>
</comment>